<dbReference type="GO" id="GO:0008233">
    <property type="term" value="F:peptidase activity"/>
    <property type="evidence" value="ECO:0007669"/>
    <property type="project" value="UniProtKB-KW"/>
</dbReference>
<dbReference type="PANTHER" id="PTHR43806:SF65">
    <property type="entry name" value="SERINE PROTEASE APRX"/>
    <property type="match status" value="1"/>
</dbReference>
<keyword evidence="2" id="KW-0964">Secreted</keyword>
<reference evidence="10 11" key="1">
    <citation type="submission" date="2020-10" db="EMBL/GenBank/DDBJ databases">
        <title>Sequencing the genomes of 1000 actinobacteria strains.</title>
        <authorList>
            <person name="Klenk H.-P."/>
        </authorList>
    </citation>
    <scope>NUCLEOTIDE SEQUENCE [LARGE SCALE GENOMIC DNA]</scope>
    <source>
        <strain evidence="10 11">DSM 44653</strain>
    </source>
</reference>
<dbReference type="PROSITE" id="PS51892">
    <property type="entry name" value="SUBTILASE"/>
    <property type="match status" value="1"/>
</dbReference>
<dbReference type="InterPro" id="IPR036852">
    <property type="entry name" value="Peptidase_S8/S53_dom_sf"/>
</dbReference>
<feature type="active site" description="Charge relay system" evidence="6">
    <location>
        <position position="428"/>
    </location>
</feature>
<dbReference type="PROSITE" id="PS00137">
    <property type="entry name" value="SUBTILASE_HIS"/>
    <property type="match status" value="1"/>
</dbReference>
<evidence type="ECO:0000259" key="8">
    <source>
        <dbReference type="Pfam" id="PF00082"/>
    </source>
</evidence>
<dbReference type="Gene3D" id="3.40.50.200">
    <property type="entry name" value="Peptidase S8/S53 domain"/>
    <property type="match status" value="1"/>
</dbReference>
<name>A0ABR9I4V2_9PSEU</name>
<dbReference type="RefSeq" id="WP_086855808.1">
    <property type="nucleotide sequence ID" value="NZ_JADBEG010000001.1"/>
</dbReference>
<dbReference type="EMBL" id="JADBEG010000001">
    <property type="protein sequence ID" value="MBE1498185.1"/>
    <property type="molecule type" value="Genomic_DNA"/>
</dbReference>
<dbReference type="InterPro" id="IPR023828">
    <property type="entry name" value="Peptidase_S8_Ser-AS"/>
</dbReference>
<feature type="chain" id="PRO_5047013728" evidence="7">
    <location>
        <begin position="27"/>
        <end position="1233"/>
    </location>
</feature>
<dbReference type="PANTHER" id="PTHR43806">
    <property type="entry name" value="PEPTIDASE S8"/>
    <property type="match status" value="1"/>
</dbReference>
<dbReference type="PRINTS" id="PR00723">
    <property type="entry name" value="SUBTILISIN"/>
</dbReference>
<proteinExistence type="inferred from homology"/>
<evidence type="ECO:0000256" key="3">
    <source>
        <dbReference type="ARBA" id="ARBA00022670"/>
    </source>
</evidence>
<feature type="active site" description="Charge relay system" evidence="6">
    <location>
        <position position="251"/>
    </location>
</feature>
<dbReference type="Gene3D" id="3.50.30.30">
    <property type="match status" value="1"/>
</dbReference>
<dbReference type="PROSITE" id="PS00138">
    <property type="entry name" value="SUBTILASE_SER"/>
    <property type="match status" value="1"/>
</dbReference>
<feature type="domain" description="Peptidase S8/S53" evidence="8">
    <location>
        <begin position="210"/>
        <end position="470"/>
    </location>
</feature>
<evidence type="ECO:0000256" key="1">
    <source>
        <dbReference type="ARBA" id="ARBA00011073"/>
    </source>
</evidence>
<keyword evidence="3 6" id="KW-0645">Protease</keyword>
<keyword evidence="7" id="KW-0732">Signal</keyword>
<keyword evidence="4 6" id="KW-0378">Hydrolase</keyword>
<dbReference type="InterPro" id="IPR015500">
    <property type="entry name" value="Peptidase_S8_subtilisin-rel"/>
</dbReference>
<evidence type="ECO:0000313" key="10">
    <source>
        <dbReference type="EMBL" id="MBE1498185.1"/>
    </source>
</evidence>
<evidence type="ECO:0000256" key="5">
    <source>
        <dbReference type="ARBA" id="ARBA00022825"/>
    </source>
</evidence>
<comment type="similarity">
    <text evidence="1 6">Belongs to the peptidase S8 family.</text>
</comment>
<protein>
    <submittedName>
        <fullName evidence="10">Subtilisin family serine protease</fullName>
    </submittedName>
</protein>
<evidence type="ECO:0000256" key="7">
    <source>
        <dbReference type="SAM" id="SignalP"/>
    </source>
</evidence>
<dbReference type="InterPro" id="IPR000209">
    <property type="entry name" value="Peptidase_S8/S53_dom"/>
</dbReference>
<dbReference type="GO" id="GO:0006508">
    <property type="term" value="P:proteolysis"/>
    <property type="evidence" value="ECO:0007669"/>
    <property type="project" value="UniProtKB-KW"/>
</dbReference>
<dbReference type="InterPro" id="IPR050131">
    <property type="entry name" value="Peptidase_S8_subtilisin-like"/>
</dbReference>
<dbReference type="InterPro" id="IPR003137">
    <property type="entry name" value="PA_domain"/>
</dbReference>
<keyword evidence="5 6" id="KW-0720">Serine protease</keyword>
<evidence type="ECO:0000313" key="11">
    <source>
        <dbReference type="Proteomes" id="UP000631670"/>
    </source>
</evidence>
<dbReference type="Pfam" id="PF00082">
    <property type="entry name" value="Peptidase_S8"/>
    <property type="match status" value="1"/>
</dbReference>
<keyword evidence="2" id="KW-0134">Cell wall</keyword>
<dbReference type="InterPro" id="IPR022398">
    <property type="entry name" value="Peptidase_S8_His-AS"/>
</dbReference>
<gene>
    <name evidence="10" type="ORF">H4696_005285</name>
</gene>
<evidence type="ECO:0000259" key="9">
    <source>
        <dbReference type="Pfam" id="PF02225"/>
    </source>
</evidence>
<sequence>MHWRSRVLVLTCAGALAAGTAGVAGAATGPQAAPAPAGVERHSVTLLTGDVVQVERQPGGKQAATVRPAPGREKIRFHQQEIDGHLSVFPEDVAPRLGSKQVDRSLFDVTELIAEGYADEQSKTLPLILTYRKGADLRTAAPAAAELGVTLTSVNGRSARASKAGAAAFWASSASPAIERISLDRKVRATLDRSVPQIGAPEAWAAGYDGTGTTVAVLDTGYDPTHPDLAGRVREAVNFTTSPDTTDRFGHGTHVASTIAGSGAASGGKLKGAAPGAELLVGKVLDDDGSGYESWVLAGMEWAAHSGAKAVNMSLGGGPTDGTDALSLGLDALSAQTGTLFVVAGGNDGEQGAYTIGSPGTAAAALTVGAVGRDESLASFSSRGPRLGDNAVKPDITAPGVGIVAARAAGTAMGDVVDDHYTAASGTSMATPHVAGAVAILAQQHPDWPGSRLKDALASTSLTATGLSVFEQGGGRVDVARAVKQKVFATGTLDLGAVEDGKAPVSKQVTYTNVGTTPVSLKLALDAKSLAGVPAADGIRLDKSAVDVPAGGQATVTLTGDPAKLAAGTYSGRLTATAGGVAVHTSLGADKTAPKHKVKISALDLRGKPTVAPWLLMYGEDYRFDVNTWLGGDSLTVELGAGVYYLTAEVDGTRDGLTATQVVLPELRITGDTTVVLDARKAVKVDIQTPQPSEQAGIWSYYTYRELGPRRIANYAMQFDYTRELRVTPTPKVTTGAFEFGSRWSRIAPPLTANVLGGRAPLTTRYLAGSPKLDGWRLLQAVSAGAGKPADFKRADVRGKVAIVDPDPADYNRDEVSRAAAAAGAAMVFITVPDGWSTASVPSISAAPFLPIPTVQLDRDEGVALLAQLKRLPVFLSLRGIAVSPYLYDVVQTERDRIPEKIVHRVTAANTATVTTHYRQTGSGGEAKEQRFAWKPWQDFAVNEYQRLVATPSTREEYVSSGDVLWQHRVKHGLIWDEMSPLQGGMTAAPRTYTGKENITEDWFAPVVRPAIPRGVPGMDSTRDGDKLQIRIPEFVDSQAGHYGFNEGDDQAGPAVTSAKLFRDGKLVSEQPAAFGTFPAGANPATYRLDLSVRRDSPEWLFGTSTRTSWTFRSARSASPALLPLLQLDYAVDADSGNRLPAGRTARIGLTARFQDGMAAPDVRSMKAWASYDDGKTWRAVDVKRTGKSYEATIDHPPLGATNSYVALRVLATDSAGDAVDQTVLRAYGLSAK</sequence>
<comment type="caution">
    <text evidence="10">The sequence shown here is derived from an EMBL/GenBank/DDBJ whole genome shotgun (WGS) entry which is preliminary data.</text>
</comment>
<accession>A0ABR9I4V2</accession>
<organism evidence="10 11">
    <name type="scientific">Amycolatopsis lexingtonensis</name>
    <dbReference type="NCBI Taxonomy" id="218822"/>
    <lineage>
        <taxon>Bacteria</taxon>
        <taxon>Bacillati</taxon>
        <taxon>Actinomycetota</taxon>
        <taxon>Actinomycetes</taxon>
        <taxon>Pseudonocardiales</taxon>
        <taxon>Pseudonocardiaceae</taxon>
        <taxon>Amycolatopsis</taxon>
    </lineage>
</organism>
<evidence type="ECO:0000256" key="6">
    <source>
        <dbReference type="PROSITE-ProRule" id="PRU01240"/>
    </source>
</evidence>
<evidence type="ECO:0000256" key="4">
    <source>
        <dbReference type="ARBA" id="ARBA00022801"/>
    </source>
</evidence>
<feature type="active site" description="Charge relay system" evidence="6">
    <location>
        <position position="219"/>
    </location>
</feature>
<keyword evidence="11" id="KW-1185">Reference proteome</keyword>
<dbReference type="Pfam" id="PF02225">
    <property type="entry name" value="PA"/>
    <property type="match status" value="1"/>
</dbReference>
<feature type="domain" description="PA" evidence="9">
    <location>
        <begin position="783"/>
        <end position="865"/>
    </location>
</feature>
<feature type="signal peptide" evidence="7">
    <location>
        <begin position="1"/>
        <end position="26"/>
    </location>
</feature>
<dbReference type="Proteomes" id="UP000631670">
    <property type="component" value="Unassembled WGS sequence"/>
</dbReference>
<evidence type="ECO:0000256" key="2">
    <source>
        <dbReference type="ARBA" id="ARBA00022512"/>
    </source>
</evidence>
<dbReference type="SUPFAM" id="SSF52743">
    <property type="entry name" value="Subtilisin-like"/>
    <property type="match status" value="1"/>
</dbReference>